<name>A0A233S1S6_STRDA</name>
<evidence type="ECO:0000313" key="3">
    <source>
        <dbReference type="Proteomes" id="UP000215483"/>
    </source>
</evidence>
<proteinExistence type="predicted"/>
<organism evidence="2 3">
    <name type="scientific">Streptomyces diastatochromogenes</name>
    <dbReference type="NCBI Taxonomy" id="42236"/>
    <lineage>
        <taxon>Bacteria</taxon>
        <taxon>Bacillati</taxon>
        <taxon>Actinomycetota</taxon>
        <taxon>Actinomycetes</taxon>
        <taxon>Kitasatosporales</taxon>
        <taxon>Streptomycetaceae</taxon>
        <taxon>Streptomyces</taxon>
    </lineage>
</organism>
<evidence type="ECO:0000256" key="1">
    <source>
        <dbReference type="SAM" id="MobiDB-lite"/>
    </source>
</evidence>
<reference evidence="2 3" key="1">
    <citation type="submission" date="2016-07" db="EMBL/GenBank/DDBJ databases">
        <title>Draft genome of Streptomyces diastatochromogenes.</title>
        <authorList>
            <person name="Podduturi R."/>
            <person name="Lukassen M.B."/>
            <person name="Clausen N."/>
            <person name="Nielsen J.L."/>
            <person name="Jorgensen N.O."/>
        </authorList>
    </citation>
    <scope>NUCLEOTIDE SEQUENCE [LARGE SCALE GENOMIC DNA]</scope>
    <source>
        <strain evidence="2 3">DSM 40608</strain>
    </source>
</reference>
<protein>
    <submittedName>
        <fullName evidence="2">Uncharacterized protein</fullName>
    </submittedName>
</protein>
<comment type="caution">
    <text evidence="2">The sequence shown here is derived from an EMBL/GenBank/DDBJ whole genome shotgun (WGS) entry which is preliminary data.</text>
</comment>
<gene>
    <name evidence="2" type="ORF">BEK98_37545</name>
</gene>
<sequence>MPDEKDSEFKRSGRLFAAVAVLRLLADPRGSLPGPEAFTGKDSPAERIDDLKSDPYNALLEAHKRGGEYAKAATAVFRSIPDFLERGLIPSKTIGERPLADFTAGYEAQLAKYREDHKGVLD</sequence>
<feature type="region of interest" description="Disordered" evidence="1">
    <location>
        <begin position="29"/>
        <end position="50"/>
    </location>
</feature>
<dbReference type="EMBL" id="MCGQ01000043">
    <property type="protein sequence ID" value="OXY89580.1"/>
    <property type="molecule type" value="Genomic_DNA"/>
</dbReference>
<evidence type="ECO:0000313" key="2">
    <source>
        <dbReference type="EMBL" id="OXY89580.1"/>
    </source>
</evidence>
<keyword evidence="3" id="KW-1185">Reference proteome</keyword>
<dbReference type="AlphaFoldDB" id="A0A233S1S6"/>
<dbReference type="Proteomes" id="UP000215483">
    <property type="component" value="Unassembled WGS sequence"/>
</dbReference>
<accession>A0A233S1S6</accession>